<dbReference type="OrthoDB" id="9803333at2"/>
<dbReference type="RefSeq" id="WP_091479888.1">
    <property type="nucleotide sequence ID" value="NZ_FOTR01000001.1"/>
</dbReference>
<dbReference type="PANTHER" id="PTHR48107:SF16">
    <property type="entry name" value="NADPH-DEPENDENT ALDEHYDE REDUCTASE 1, CHLOROPLASTIC"/>
    <property type="match status" value="1"/>
</dbReference>
<evidence type="ECO:0000313" key="5">
    <source>
        <dbReference type="Proteomes" id="UP000198565"/>
    </source>
</evidence>
<evidence type="ECO:0000256" key="3">
    <source>
        <dbReference type="SAM" id="MobiDB-lite"/>
    </source>
</evidence>
<keyword evidence="2" id="KW-0560">Oxidoreductase</keyword>
<dbReference type="InterPro" id="IPR036291">
    <property type="entry name" value="NAD(P)-bd_dom_sf"/>
</dbReference>
<dbReference type="FunFam" id="3.40.50.720:FF:000084">
    <property type="entry name" value="Short-chain dehydrogenase reductase"/>
    <property type="match status" value="1"/>
</dbReference>
<dbReference type="InterPro" id="IPR002347">
    <property type="entry name" value="SDR_fam"/>
</dbReference>
<dbReference type="Proteomes" id="UP000198565">
    <property type="component" value="Unassembled WGS sequence"/>
</dbReference>
<dbReference type="STRING" id="334253.SAMN04487943_101221"/>
<feature type="region of interest" description="Disordered" evidence="3">
    <location>
        <begin position="1"/>
        <end position="37"/>
    </location>
</feature>
<accession>A0A1I4H6E3</accession>
<dbReference type="GO" id="GO:0016614">
    <property type="term" value="F:oxidoreductase activity, acting on CH-OH group of donors"/>
    <property type="evidence" value="ECO:0007669"/>
    <property type="project" value="UniProtKB-ARBA"/>
</dbReference>
<evidence type="ECO:0000313" key="4">
    <source>
        <dbReference type="EMBL" id="SFL37187.1"/>
    </source>
</evidence>
<dbReference type="EMBL" id="FOTR01000001">
    <property type="protein sequence ID" value="SFL37187.1"/>
    <property type="molecule type" value="Genomic_DNA"/>
</dbReference>
<dbReference type="PROSITE" id="PS00061">
    <property type="entry name" value="ADH_SHORT"/>
    <property type="match status" value="1"/>
</dbReference>
<dbReference type="PRINTS" id="PR00081">
    <property type="entry name" value="GDHRDH"/>
</dbReference>
<dbReference type="Gene3D" id="3.40.50.720">
    <property type="entry name" value="NAD(P)-binding Rossmann-like Domain"/>
    <property type="match status" value="1"/>
</dbReference>
<evidence type="ECO:0000256" key="1">
    <source>
        <dbReference type="ARBA" id="ARBA00006484"/>
    </source>
</evidence>
<name>A0A1I4H6E3_9BACI</name>
<dbReference type="Pfam" id="PF13561">
    <property type="entry name" value="adh_short_C2"/>
    <property type="match status" value="1"/>
</dbReference>
<proteinExistence type="inferred from homology"/>
<reference evidence="5" key="1">
    <citation type="submission" date="2016-10" db="EMBL/GenBank/DDBJ databases">
        <authorList>
            <person name="Varghese N."/>
            <person name="Submissions S."/>
        </authorList>
    </citation>
    <scope>NUCLEOTIDE SEQUENCE [LARGE SCALE GENOMIC DNA]</scope>
    <source>
        <strain evidence="5">CGMCC 1.4250</strain>
    </source>
</reference>
<dbReference type="PANTHER" id="PTHR48107">
    <property type="entry name" value="NADPH-DEPENDENT ALDEHYDE REDUCTASE-LIKE PROTEIN, CHLOROPLASTIC-RELATED"/>
    <property type="match status" value="1"/>
</dbReference>
<dbReference type="AlphaFoldDB" id="A0A1I4H6E3"/>
<keyword evidence="5" id="KW-1185">Reference proteome</keyword>
<dbReference type="NCBIfam" id="NF005214">
    <property type="entry name" value="PRK06701.1"/>
    <property type="match status" value="1"/>
</dbReference>
<organism evidence="4 5">
    <name type="scientific">Gracilibacillus orientalis</name>
    <dbReference type="NCBI Taxonomy" id="334253"/>
    <lineage>
        <taxon>Bacteria</taxon>
        <taxon>Bacillati</taxon>
        <taxon>Bacillota</taxon>
        <taxon>Bacilli</taxon>
        <taxon>Bacillales</taxon>
        <taxon>Bacillaceae</taxon>
        <taxon>Gracilibacillus</taxon>
    </lineage>
</organism>
<protein>
    <submittedName>
        <fullName evidence="4">NAD(P)-dependent dehydrogenase, short-chain alcohol dehydrogenase family</fullName>
    </submittedName>
</protein>
<comment type="similarity">
    <text evidence="1">Belongs to the short-chain dehydrogenases/reductases (SDR) family.</text>
</comment>
<dbReference type="InterPro" id="IPR020904">
    <property type="entry name" value="Sc_DH/Rdtase_CS"/>
</dbReference>
<gene>
    <name evidence="4" type="ORF">SAMN04487943_101221</name>
</gene>
<evidence type="ECO:0000256" key="2">
    <source>
        <dbReference type="ARBA" id="ARBA00023002"/>
    </source>
</evidence>
<dbReference type="GO" id="GO:0008206">
    <property type="term" value="P:bile acid metabolic process"/>
    <property type="evidence" value="ECO:0007669"/>
    <property type="project" value="UniProtKB-ARBA"/>
</dbReference>
<dbReference type="CDD" id="cd05355">
    <property type="entry name" value="SDR_c1"/>
    <property type="match status" value="1"/>
</dbReference>
<dbReference type="SUPFAM" id="SSF51735">
    <property type="entry name" value="NAD(P)-binding Rossmann-fold domains"/>
    <property type="match status" value="1"/>
</dbReference>
<dbReference type="PRINTS" id="PR00080">
    <property type="entry name" value="SDRFAMILY"/>
</dbReference>
<sequence>MSTNQKKEVLPKQHQDRQPGFEYKMTPLPVSSNENYQGSNKLKGKVAIISGGDSGIGRSVAIHFAKEGADVAIIYFDEDQDANDTKKMVEQEGSACSLFRGDISHSDFSKDVVKKVIEEHGKIDIVVNNAAVQYPQQDFLHITDDQLEKTFRVNIFGYFYLTRAALPHLKQGCAIINTSSITAFQGNETLIDYSSTKGAITTFTKSLAKSLVSQGIRVNSIAPGPIWTPLIPATFDENQVATFGSDSEMGRPGESSEVAPAYVYLASNDASYITGQTIHVNGGQII</sequence>
<feature type="compositionally biased region" description="Basic and acidic residues" evidence="3">
    <location>
        <begin position="1"/>
        <end position="19"/>
    </location>
</feature>